<name>A0A838L4W4_9SPHN</name>
<dbReference type="AlphaFoldDB" id="A0A838L4W4"/>
<evidence type="ECO:0000313" key="1">
    <source>
        <dbReference type="EMBL" id="MBA2932678.1"/>
    </source>
</evidence>
<dbReference type="RefSeq" id="WP_160364781.1">
    <property type="nucleotide sequence ID" value="NZ_JACEIB010000001.1"/>
</dbReference>
<gene>
    <name evidence="1" type="ORF">HZF05_01090</name>
</gene>
<proteinExistence type="predicted"/>
<comment type="caution">
    <text evidence="1">The sequence shown here is derived from an EMBL/GenBank/DDBJ whole genome shotgun (WGS) entry which is preliminary data.</text>
</comment>
<accession>A0A838L4W4</accession>
<dbReference type="EMBL" id="JACEIB010000001">
    <property type="protein sequence ID" value="MBA2932678.1"/>
    <property type="molecule type" value="Genomic_DNA"/>
</dbReference>
<keyword evidence="2" id="KW-1185">Reference proteome</keyword>
<reference evidence="1 2" key="1">
    <citation type="submission" date="2020-07" db="EMBL/GenBank/DDBJ databases">
        <authorList>
            <person name="Sun Q."/>
        </authorList>
    </citation>
    <scope>NUCLEOTIDE SEQUENCE [LARGE SCALE GENOMIC DNA]</scope>
    <source>
        <strain evidence="1 2">CGMCC 1.13654</strain>
    </source>
</reference>
<organism evidence="1 2">
    <name type="scientific">Sphingomonas chungangi</name>
    <dbReference type="NCBI Taxonomy" id="2683589"/>
    <lineage>
        <taxon>Bacteria</taxon>
        <taxon>Pseudomonadati</taxon>
        <taxon>Pseudomonadota</taxon>
        <taxon>Alphaproteobacteria</taxon>
        <taxon>Sphingomonadales</taxon>
        <taxon>Sphingomonadaceae</taxon>
        <taxon>Sphingomonas</taxon>
    </lineage>
</organism>
<protein>
    <submittedName>
        <fullName evidence="1">Uncharacterized protein</fullName>
    </submittedName>
</protein>
<dbReference type="Proteomes" id="UP000570166">
    <property type="component" value="Unassembled WGS sequence"/>
</dbReference>
<evidence type="ECO:0000313" key="2">
    <source>
        <dbReference type="Proteomes" id="UP000570166"/>
    </source>
</evidence>
<sequence>MPTPRTIEARKRVSQPVALAIAGVKESLNTGMIQIGQMLIGIAEARMDPDARMPLSIGADAVDHAVELLSATSTAYRKAVIAHGALSIDKADLGLKTVAWGDWFPTPTTSDLERIGADADLVRAFQDAGAEPVAQDAARGTVVGLPGRVAA</sequence>